<proteinExistence type="inferred from homology"/>
<feature type="transmembrane region" description="Helical" evidence="7">
    <location>
        <begin position="12"/>
        <end position="32"/>
    </location>
</feature>
<keyword evidence="9" id="KW-0645">Protease</keyword>
<comment type="caution">
    <text evidence="9">The sequence shown here is derived from an EMBL/GenBank/DDBJ whole genome shotgun (WGS) entry which is preliminary data.</text>
</comment>
<dbReference type="GO" id="GO:0016020">
    <property type="term" value="C:membrane"/>
    <property type="evidence" value="ECO:0007669"/>
    <property type="project" value="UniProtKB-SubCell"/>
</dbReference>
<evidence type="ECO:0000256" key="5">
    <source>
        <dbReference type="ARBA" id="ARBA00022989"/>
    </source>
</evidence>
<dbReference type="Gene3D" id="1.20.1540.10">
    <property type="entry name" value="Rhomboid-like"/>
    <property type="match status" value="1"/>
</dbReference>
<dbReference type="SUPFAM" id="SSF144091">
    <property type="entry name" value="Rhomboid-like"/>
    <property type="match status" value="1"/>
</dbReference>
<feature type="transmembrane region" description="Helical" evidence="7">
    <location>
        <begin position="127"/>
        <end position="145"/>
    </location>
</feature>
<evidence type="ECO:0000256" key="7">
    <source>
        <dbReference type="SAM" id="Phobius"/>
    </source>
</evidence>
<evidence type="ECO:0000256" key="2">
    <source>
        <dbReference type="ARBA" id="ARBA00009045"/>
    </source>
</evidence>
<organism evidence="9 10">
    <name type="scientific">Wenzhouxiangella limi</name>
    <dbReference type="NCBI Taxonomy" id="2707351"/>
    <lineage>
        <taxon>Bacteria</taxon>
        <taxon>Pseudomonadati</taxon>
        <taxon>Pseudomonadota</taxon>
        <taxon>Gammaproteobacteria</taxon>
        <taxon>Chromatiales</taxon>
        <taxon>Wenzhouxiangellaceae</taxon>
        <taxon>Wenzhouxiangella</taxon>
    </lineage>
</organism>
<evidence type="ECO:0000259" key="8">
    <source>
        <dbReference type="Pfam" id="PF01694"/>
    </source>
</evidence>
<feature type="domain" description="Peptidase S54 rhomboid" evidence="8">
    <location>
        <begin position="62"/>
        <end position="205"/>
    </location>
</feature>
<keyword evidence="6 7" id="KW-0472">Membrane</keyword>
<keyword evidence="4" id="KW-0378">Hydrolase</keyword>
<feature type="transmembrane region" description="Helical" evidence="7">
    <location>
        <begin position="190"/>
        <end position="208"/>
    </location>
</feature>
<feature type="transmembrane region" description="Helical" evidence="7">
    <location>
        <begin position="66"/>
        <end position="90"/>
    </location>
</feature>
<dbReference type="GO" id="GO:0006508">
    <property type="term" value="P:proteolysis"/>
    <property type="evidence" value="ECO:0007669"/>
    <property type="project" value="UniProtKB-KW"/>
</dbReference>
<dbReference type="PANTHER" id="PTHR43731">
    <property type="entry name" value="RHOMBOID PROTEASE"/>
    <property type="match status" value="1"/>
</dbReference>
<dbReference type="PANTHER" id="PTHR43731:SF14">
    <property type="entry name" value="PRESENILIN-ASSOCIATED RHOMBOID-LIKE PROTEIN, MITOCHONDRIAL"/>
    <property type="match status" value="1"/>
</dbReference>
<dbReference type="EMBL" id="JAAGSC010000041">
    <property type="protein sequence ID" value="NDY95881.1"/>
    <property type="molecule type" value="Genomic_DNA"/>
</dbReference>
<dbReference type="Proteomes" id="UP000484885">
    <property type="component" value="Unassembled WGS sequence"/>
</dbReference>
<evidence type="ECO:0000313" key="10">
    <source>
        <dbReference type="Proteomes" id="UP000484885"/>
    </source>
</evidence>
<keyword evidence="10" id="KW-1185">Reference proteome</keyword>
<dbReference type="InterPro" id="IPR035952">
    <property type="entry name" value="Rhomboid-like_sf"/>
</dbReference>
<dbReference type="InterPro" id="IPR050925">
    <property type="entry name" value="Rhomboid_protease_S54"/>
</dbReference>
<evidence type="ECO:0000313" key="9">
    <source>
        <dbReference type="EMBL" id="NDY95881.1"/>
    </source>
</evidence>
<comment type="similarity">
    <text evidence="2">Belongs to the peptidase S54 family.</text>
</comment>
<keyword evidence="3 7" id="KW-0812">Transmembrane</keyword>
<dbReference type="Pfam" id="PF01694">
    <property type="entry name" value="Rhomboid"/>
    <property type="match status" value="1"/>
</dbReference>
<evidence type="ECO:0000256" key="4">
    <source>
        <dbReference type="ARBA" id="ARBA00022801"/>
    </source>
</evidence>
<keyword evidence="5 7" id="KW-1133">Transmembrane helix</keyword>
<accession>A0A845V6R8</accession>
<name>A0A845V6R8_9GAMM</name>
<comment type="subcellular location">
    <subcellularLocation>
        <location evidence="1">Membrane</location>
        <topology evidence="1">Multi-pass membrane protein</topology>
    </subcellularLocation>
</comment>
<protein>
    <submittedName>
        <fullName evidence="9">Rhomboid family intramembrane serine protease</fullName>
    </submittedName>
</protein>
<evidence type="ECO:0000256" key="3">
    <source>
        <dbReference type="ARBA" id="ARBA00022692"/>
    </source>
</evidence>
<dbReference type="GO" id="GO:0004252">
    <property type="term" value="F:serine-type endopeptidase activity"/>
    <property type="evidence" value="ECO:0007669"/>
    <property type="project" value="InterPro"/>
</dbReference>
<dbReference type="InterPro" id="IPR022764">
    <property type="entry name" value="Peptidase_S54_rhomboid_dom"/>
</dbReference>
<evidence type="ECO:0000256" key="1">
    <source>
        <dbReference type="ARBA" id="ARBA00004141"/>
    </source>
</evidence>
<dbReference type="AlphaFoldDB" id="A0A845V6R8"/>
<reference evidence="9 10" key="1">
    <citation type="submission" date="2020-02" db="EMBL/GenBank/DDBJ databases">
        <authorList>
            <person name="Zhang X.-Y."/>
        </authorList>
    </citation>
    <scope>NUCLEOTIDE SEQUENCE [LARGE SCALE GENOMIC DNA]</scope>
    <source>
        <strain evidence="9 10">C33</strain>
    </source>
</reference>
<sequence length="214" mass="23299">MHPARGGFGGSAAITLLIITVVTYFIQVSAFTDVVRLFALWPLGTPGTINLGDGTTLQTGFAVWQLVSYGFLHGGLAHLFFNMFALYMFGLPIERLWGTRRFLIFYFVCMIGAGLVQLVVAQLSGEIYPTIGASGAVFGLLLAFGMMYPNSRIMLLFPPIPMRAKWFVIVYGILTLVFGVTGTMSGIAHFAHLGGMLFGLVLILYWASRASPGR</sequence>
<feature type="transmembrane region" description="Helical" evidence="7">
    <location>
        <begin position="102"/>
        <end position="121"/>
    </location>
</feature>
<gene>
    <name evidence="9" type="ORF">G3I74_09085</name>
</gene>
<dbReference type="RefSeq" id="WP_164211644.1">
    <property type="nucleotide sequence ID" value="NZ_JAAGSC010000041.1"/>
</dbReference>
<feature type="transmembrane region" description="Helical" evidence="7">
    <location>
        <begin position="166"/>
        <end position="184"/>
    </location>
</feature>
<evidence type="ECO:0000256" key="6">
    <source>
        <dbReference type="ARBA" id="ARBA00023136"/>
    </source>
</evidence>